<dbReference type="AlphaFoldDB" id="A0A5E6MIW5"/>
<evidence type="ECO:0000313" key="2">
    <source>
        <dbReference type="Proteomes" id="UP000334923"/>
    </source>
</evidence>
<organism evidence="1 2">
    <name type="scientific">Methylacidimicrobium tartarophylax</name>
    <dbReference type="NCBI Taxonomy" id="1041768"/>
    <lineage>
        <taxon>Bacteria</taxon>
        <taxon>Pseudomonadati</taxon>
        <taxon>Verrucomicrobiota</taxon>
        <taxon>Methylacidimicrobium</taxon>
    </lineage>
</organism>
<sequence length="145" mass="15803">MDGLNGCWSGTKKKLYREAQPDGASLVTLRRRLGIREAVFVFDGGMKSRWNLEMLTGMELERPADPAAKLDWVRPPCALPWRSGAALRLGRCGYAAALDRGSHATSVLQCRSEPIGARSSSPRVRSVMLAPIPILPVTNADNENA</sequence>
<name>A0A5E6MIW5_9BACT</name>
<gene>
    <name evidence="1" type="ORF">MAMT_02171</name>
</gene>
<reference evidence="1 2" key="1">
    <citation type="submission" date="2019-09" db="EMBL/GenBank/DDBJ databases">
        <authorList>
            <person name="Cremers G."/>
        </authorList>
    </citation>
    <scope>NUCLEOTIDE SEQUENCE [LARGE SCALE GENOMIC DNA]</scope>
    <source>
        <strain evidence="1">4A</strain>
    </source>
</reference>
<accession>A0A5E6MIW5</accession>
<dbReference type="EMBL" id="CABFVA020000120">
    <property type="protein sequence ID" value="VVM08183.1"/>
    <property type="molecule type" value="Genomic_DNA"/>
</dbReference>
<dbReference type="Proteomes" id="UP000334923">
    <property type="component" value="Unassembled WGS sequence"/>
</dbReference>
<protein>
    <submittedName>
        <fullName evidence="1">Uncharacterized protein</fullName>
    </submittedName>
</protein>
<proteinExistence type="predicted"/>
<keyword evidence="2" id="KW-1185">Reference proteome</keyword>
<evidence type="ECO:0000313" key="1">
    <source>
        <dbReference type="EMBL" id="VVM08183.1"/>
    </source>
</evidence>